<feature type="signal peptide" evidence="7">
    <location>
        <begin position="1"/>
        <end position="23"/>
    </location>
</feature>
<dbReference type="GO" id="GO:0046872">
    <property type="term" value="F:metal ion binding"/>
    <property type="evidence" value="ECO:0007669"/>
    <property type="project" value="UniProtKB-KW"/>
</dbReference>
<dbReference type="RefSeq" id="WP_145069050.1">
    <property type="nucleotide sequence ID" value="NZ_CP036287.1"/>
</dbReference>
<dbReference type="GO" id="GO:0016020">
    <property type="term" value="C:membrane"/>
    <property type="evidence" value="ECO:0007669"/>
    <property type="project" value="TreeGrafter"/>
</dbReference>
<keyword evidence="4 6" id="KW-0862">Zinc</keyword>
<dbReference type="EMBL" id="CP036287">
    <property type="protein sequence ID" value="QDU69285.1"/>
    <property type="molecule type" value="Genomic_DNA"/>
</dbReference>
<keyword evidence="2" id="KW-0479">Metal-binding</keyword>
<dbReference type="Pfam" id="PF01435">
    <property type="entry name" value="Peptidase_M48"/>
    <property type="match status" value="1"/>
</dbReference>
<keyword evidence="1 6" id="KW-0645">Protease</keyword>
<dbReference type="PANTHER" id="PTHR22726">
    <property type="entry name" value="METALLOENDOPEPTIDASE OMA1"/>
    <property type="match status" value="1"/>
</dbReference>
<sequence length="257" mass="27931" precursor="true">MKLRQPLALAVLFAGLFTVVACATTPISGRKAFIPFPVSEDVTLGVAAYDQSIGGLPLVTSGPQFQMVQRAMDRLVAALGADDPGFEWEVRLIRDDNTVNAFCLPGGKMAVYTGILPVAQTEEGLAVVMGHEIAHAIARHGMQRMTLEYGVQGALDMAEAFLSPDLATYRDLTEGATDLLVSKPYGRDNELESDYIGLILMARAGYDPRNATKFWERMSSLGSSGTPEFLSTHPSHGHRIEELEAKMPEALAIYENR</sequence>
<evidence type="ECO:0000256" key="2">
    <source>
        <dbReference type="ARBA" id="ARBA00022723"/>
    </source>
</evidence>
<keyword evidence="5 6" id="KW-0482">Metalloprotease</keyword>
<evidence type="ECO:0000256" key="7">
    <source>
        <dbReference type="SAM" id="SignalP"/>
    </source>
</evidence>
<dbReference type="Gene3D" id="3.30.2010.10">
    <property type="entry name" value="Metalloproteases ('zincins'), catalytic domain"/>
    <property type="match status" value="1"/>
</dbReference>
<accession>A0A518BQP2</accession>
<dbReference type="AlphaFoldDB" id="A0A518BQP2"/>
<evidence type="ECO:0000313" key="10">
    <source>
        <dbReference type="Proteomes" id="UP000316921"/>
    </source>
</evidence>
<keyword evidence="10" id="KW-1185">Reference proteome</keyword>
<dbReference type="KEGG" id="pbap:Pla133_44040"/>
<keyword evidence="7" id="KW-0732">Signal</keyword>
<gene>
    <name evidence="9" type="primary">yfgC</name>
    <name evidence="9" type="ORF">Pla133_44040</name>
</gene>
<organism evidence="9 10">
    <name type="scientific">Engelhardtia mirabilis</name>
    <dbReference type="NCBI Taxonomy" id="2528011"/>
    <lineage>
        <taxon>Bacteria</taxon>
        <taxon>Pseudomonadati</taxon>
        <taxon>Planctomycetota</taxon>
        <taxon>Planctomycetia</taxon>
        <taxon>Planctomycetia incertae sedis</taxon>
        <taxon>Engelhardtia</taxon>
    </lineage>
</organism>
<reference evidence="9 10" key="1">
    <citation type="submission" date="2019-02" db="EMBL/GenBank/DDBJ databases">
        <title>Deep-cultivation of Planctomycetes and their phenomic and genomic characterization uncovers novel biology.</title>
        <authorList>
            <person name="Wiegand S."/>
            <person name="Jogler M."/>
            <person name="Boedeker C."/>
            <person name="Pinto D."/>
            <person name="Vollmers J."/>
            <person name="Rivas-Marin E."/>
            <person name="Kohn T."/>
            <person name="Peeters S.H."/>
            <person name="Heuer A."/>
            <person name="Rast P."/>
            <person name="Oberbeckmann S."/>
            <person name="Bunk B."/>
            <person name="Jeske O."/>
            <person name="Meyerdierks A."/>
            <person name="Storesund J.E."/>
            <person name="Kallscheuer N."/>
            <person name="Luecker S."/>
            <person name="Lage O.M."/>
            <person name="Pohl T."/>
            <person name="Merkel B.J."/>
            <person name="Hornburger P."/>
            <person name="Mueller R.-W."/>
            <person name="Bruemmer F."/>
            <person name="Labrenz M."/>
            <person name="Spormann A.M."/>
            <person name="Op den Camp H."/>
            <person name="Overmann J."/>
            <person name="Amann R."/>
            <person name="Jetten M.S.M."/>
            <person name="Mascher T."/>
            <person name="Medema M.H."/>
            <person name="Devos D.P."/>
            <person name="Kaster A.-K."/>
            <person name="Ovreas L."/>
            <person name="Rohde M."/>
            <person name="Galperin M.Y."/>
            <person name="Jogler C."/>
        </authorList>
    </citation>
    <scope>NUCLEOTIDE SEQUENCE [LARGE SCALE GENOMIC DNA]</scope>
    <source>
        <strain evidence="9 10">Pla133</strain>
    </source>
</reference>
<dbReference type="GO" id="GO:0004222">
    <property type="term" value="F:metalloendopeptidase activity"/>
    <property type="evidence" value="ECO:0007669"/>
    <property type="project" value="InterPro"/>
</dbReference>
<comment type="similarity">
    <text evidence="6">Belongs to the peptidase M48 family.</text>
</comment>
<keyword evidence="3 6" id="KW-0378">Hydrolase</keyword>
<evidence type="ECO:0000256" key="4">
    <source>
        <dbReference type="ARBA" id="ARBA00022833"/>
    </source>
</evidence>
<dbReference type="Proteomes" id="UP000316921">
    <property type="component" value="Chromosome"/>
</dbReference>
<feature type="domain" description="Peptidase M48" evidence="8">
    <location>
        <begin position="65"/>
        <end position="245"/>
    </location>
</feature>
<dbReference type="PANTHER" id="PTHR22726:SF1">
    <property type="entry name" value="METALLOENDOPEPTIDASE OMA1, MITOCHONDRIAL"/>
    <property type="match status" value="1"/>
</dbReference>
<dbReference type="CDD" id="cd07331">
    <property type="entry name" value="M48C_Oma1_like"/>
    <property type="match status" value="1"/>
</dbReference>
<evidence type="ECO:0000256" key="3">
    <source>
        <dbReference type="ARBA" id="ARBA00022801"/>
    </source>
</evidence>
<dbReference type="InterPro" id="IPR051156">
    <property type="entry name" value="Mito/Outer_Membr_Metalloprot"/>
</dbReference>
<dbReference type="InterPro" id="IPR001915">
    <property type="entry name" value="Peptidase_M48"/>
</dbReference>
<dbReference type="PROSITE" id="PS51257">
    <property type="entry name" value="PROKAR_LIPOPROTEIN"/>
    <property type="match status" value="1"/>
</dbReference>
<evidence type="ECO:0000256" key="5">
    <source>
        <dbReference type="ARBA" id="ARBA00023049"/>
    </source>
</evidence>
<name>A0A518BQP2_9BACT</name>
<protein>
    <submittedName>
        <fullName evidence="9">TPR repeat-containing protein YfgC</fullName>
    </submittedName>
</protein>
<evidence type="ECO:0000256" key="6">
    <source>
        <dbReference type="RuleBase" id="RU003983"/>
    </source>
</evidence>
<evidence type="ECO:0000259" key="8">
    <source>
        <dbReference type="Pfam" id="PF01435"/>
    </source>
</evidence>
<dbReference type="GO" id="GO:0051603">
    <property type="term" value="P:proteolysis involved in protein catabolic process"/>
    <property type="evidence" value="ECO:0007669"/>
    <property type="project" value="TreeGrafter"/>
</dbReference>
<evidence type="ECO:0000256" key="1">
    <source>
        <dbReference type="ARBA" id="ARBA00022670"/>
    </source>
</evidence>
<proteinExistence type="inferred from homology"/>
<feature type="chain" id="PRO_5021745946" evidence="7">
    <location>
        <begin position="24"/>
        <end position="257"/>
    </location>
</feature>
<comment type="cofactor">
    <cofactor evidence="6">
        <name>Zn(2+)</name>
        <dbReference type="ChEBI" id="CHEBI:29105"/>
    </cofactor>
    <text evidence="6">Binds 1 zinc ion per subunit.</text>
</comment>
<evidence type="ECO:0000313" key="9">
    <source>
        <dbReference type="EMBL" id="QDU69285.1"/>
    </source>
</evidence>